<keyword evidence="2" id="KW-1133">Transmembrane helix</keyword>
<sequence>MIGPISAFEAFFFRAFNITGRASRAEFWWVFLFLFFAGVAALVWDVMTLMSSDVPATNPFAYMTPVLMLLTFVPNLTLTMRRLHDTGRSSLWFMISFVPVIGVLILYVLLAMPGQKDDNKWGAPRGPASGGGSPLRSGGKAHDPWQSYSVLFEAERVPSPEEEQARREQIREYYRTKVLKQTPTRA</sequence>
<feature type="transmembrane region" description="Helical" evidence="2">
    <location>
        <begin position="90"/>
        <end position="110"/>
    </location>
</feature>
<organism evidence="3 4">
    <name type="scientific">Thalassococcus arenae</name>
    <dbReference type="NCBI Taxonomy" id="2851652"/>
    <lineage>
        <taxon>Bacteria</taxon>
        <taxon>Pseudomonadati</taxon>
        <taxon>Pseudomonadota</taxon>
        <taxon>Alphaproteobacteria</taxon>
        <taxon>Rhodobacterales</taxon>
        <taxon>Roseobacteraceae</taxon>
        <taxon>Thalassococcus</taxon>
    </lineage>
</organism>
<dbReference type="Pfam" id="PF05656">
    <property type="entry name" value="DUF805"/>
    <property type="match status" value="1"/>
</dbReference>
<protein>
    <submittedName>
        <fullName evidence="3">DUF805 domain-containing protein</fullName>
    </submittedName>
</protein>
<dbReference type="RefSeq" id="WP_217777930.1">
    <property type="nucleotide sequence ID" value="NZ_JAHRWL010000001.1"/>
</dbReference>
<feature type="region of interest" description="Disordered" evidence="1">
    <location>
        <begin position="120"/>
        <end position="143"/>
    </location>
</feature>
<keyword evidence="4" id="KW-1185">Reference proteome</keyword>
<evidence type="ECO:0000313" key="3">
    <source>
        <dbReference type="EMBL" id="MBV2360163.1"/>
    </source>
</evidence>
<dbReference type="PANTHER" id="PTHR34980:SF2">
    <property type="entry name" value="INNER MEMBRANE PROTEIN YHAH-RELATED"/>
    <property type="match status" value="1"/>
</dbReference>
<proteinExistence type="predicted"/>
<evidence type="ECO:0000313" key="4">
    <source>
        <dbReference type="Proteomes" id="UP001166293"/>
    </source>
</evidence>
<dbReference type="InterPro" id="IPR008523">
    <property type="entry name" value="DUF805"/>
</dbReference>
<dbReference type="PANTHER" id="PTHR34980">
    <property type="entry name" value="INNER MEMBRANE PROTEIN-RELATED-RELATED"/>
    <property type="match status" value="1"/>
</dbReference>
<evidence type="ECO:0000256" key="2">
    <source>
        <dbReference type="SAM" id="Phobius"/>
    </source>
</evidence>
<feature type="transmembrane region" description="Helical" evidence="2">
    <location>
        <begin position="27"/>
        <end position="47"/>
    </location>
</feature>
<dbReference type="Proteomes" id="UP001166293">
    <property type="component" value="Unassembled WGS sequence"/>
</dbReference>
<reference evidence="3" key="1">
    <citation type="submission" date="2021-06" db="EMBL/GenBank/DDBJ databases">
        <title>Thalassococcus sp. CAU 1522 isolated from sea sand, Republic of Korea.</title>
        <authorList>
            <person name="Kim W."/>
        </authorList>
    </citation>
    <scope>NUCLEOTIDE SEQUENCE</scope>
    <source>
        <strain evidence="3">CAU 1522</strain>
    </source>
</reference>
<accession>A0ABS6N8N0</accession>
<comment type="caution">
    <text evidence="3">The sequence shown here is derived from an EMBL/GenBank/DDBJ whole genome shotgun (WGS) entry which is preliminary data.</text>
</comment>
<evidence type="ECO:0000256" key="1">
    <source>
        <dbReference type="SAM" id="MobiDB-lite"/>
    </source>
</evidence>
<gene>
    <name evidence="3" type="ORF">KUH32_10290</name>
</gene>
<dbReference type="EMBL" id="JAHRWL010000001">
    <property type="protein sequence ID" value="MBV2360163.1"/>
    <property type="molecule type" value="Genomic_DNA"/>
</dbReference>
<feature type="transmembrane region" description="Helical" evidence="2">
    <location>
        <begin position="59"/>
        <end position="78"/>
    </location>
</feature>
<keyword evidence="2" id="KW-0472">Membrane</keyword>
<keyword evidence="2" id="KW-0812">Transmembrane</keyword>
<name>A0ABS6N8N0_9RHOB</name>